<evidence type="ECO:0000256" key="3">
    <source>
        <dbReference type="ARBA" id="ARBA00022475"/>
    </source>
</evidence>
<feature type="transmembrane region" description="Helical" evidence="7">
    <location>
        <begin position="95"/>
        <end position="121"/>
    </location>
</feature>
<comment type="subcellular location">
    <subcellularLocation>
        <location evidence="1 7">Cell membrane</location>
        <topology evidence="1 7">Multi-pass membrane protein</topology>
    </subcellularLocation>
</comment>
<name>A0A1Y6B6D8_9PROT</name>
<keyword evidence="3" id="KW-1003">Cell membrane</keyword>
<feature type="transmembrane region" description="Helical" evidence="7">
    <location>
        <begin position="56"/>
        <end position="88"/>
    </location>
</feature>
<dbReference type="GO" id="GO:0055085">
    <property type="term" value="P:transmembrane transport"/>
    <property type="evidence" value="ECO:0007669"/>
    <property type="project" value="InterPro"/>
</dbReference>
<keyword evidence="6 7" id="KW-0472">Membrane</keyword>
<keyword evidence="10" id="KW-1185">Reference proteome</keyword>
<gene>
    <name evidence="9" type="ORF">SAMN05428998_101311</name>
</gene>
<keyword evidence="4 7" id="KW-0812">Transmembrane</keyword>
<sequence length="267" mass="28934">MSASFAKGPLKRFSVAISLIGAFLVWELAVRALGLPEYILPAPSKVLTDLVANLHVVLPAALVTLQPMVIGFLAAVVLGVALALLVVYSRAFEAVFYPLLVVLQIIPKIAIAPLFIIWVGFGLPSKVLLVFLLSFFPIVVNSIVAFKSIESELYDLARSYRASRLKIFWRVELPGALPSLFAGFKVAAALSSTAAVVAEFVASDNGLGYLLLNYNGNLNTSMTFAVIVVLSLLGLGLYAVVELVERWMIPWHVSQRRDDFTVGKSPT</sequence>
<evidence type="ECO:0000256" key="4">
    <source>
        <dbReference type="ARBA" id="ARBA00022692"/>
    </source>
</evidence>
<dbReference type="AlphaFoldDB" id="A0A1Y6B6D8"/>
<evidence type="ECO:0000256" key="1">
    <source>
        <dbReference type="ARBA" id="ARBA00004651"/>
    </source>
</evidence>
<evidence type="ECO:0000259" key="8">
    <source>
        <dbReference type="PROSITE" id="PS50928"/>
    </source>
</evidence>
<keyword evidence="2 7" id="KW-0813">Transport</keyword>
<keyword evidence="5 7" id="KW-1133">Transmembrane helix</keyword>
<dbReference type="Proteomes" id="UP000192917">
    <property type="component" value="Unassembled WGS sequence"/>
</dbReference>
<evidence type="ECO:0000313" key="10">
    <source>
        <dbReference type="Proteomes" id="UP000192917"/>
    </source>
</evidence>
<protein>
    <submittedName>
        <fullName evidence="9">NitT/TauT family transport system permease protein</fullName>
    </submittedName>
</protein>
<feature type="transmembrane region" description="Helical" evidence="7">
    <location>
        <begin position="127"/>
        <end position="146"/>
    </location>
</feature>
<dbReference type="PANTHER" id="PTHR30151:SF20">
    <property type="entry name" value="ABC TRANSPORTER PERMEASE PROTEIN HI_0355-RELATED"/>
    <property type="match status" value="1"/>
</dbReference>
<dbReference type="InterPro" id="IPR000515">
    <property type="entry name" value="MetI-like"/>
</dbReference>
<feature type="transmembrane region" description="Helical" evidence="7">
    <location>
        <begin position="167"/>
        <end position="198"/>
    </location>
</feature>
<dbReference type="EMBL" id="FWZX01000001">
    <property type="protein sequence ID" value="SME90385.1"/>
    <property type="molecule type" value="Genomic_DNA"/>
</dbReference>
<dbReference type="InterPro" id="IPR035906">
    <property type="entry name" value="MetI-like_sf"/>
</dbReference>
<dbReference type="STRING" id="560819.SAMN05428998_101311"/>
<dbReference type="GO" id="GO:0005886">
    <property type="term" value="C:plasma membrane"/>
    <property type="evidence" value="ECO:0007669"/>
    <property type="project" value="UniProtKB-SubCell"/>
</dbReference>
<evidence type="ECO:0000256" key="2">
    <source>
        <dbReference type="ARBA" id="ARBA00022448"/>
    </source>
</evidence>
<evidence type="ECO:0000256" key="5">
    <source>
        <dbReference type="ARBA" id="ARBA00022989"/>
    </source>
</evidence>
<proteinExistence type="inferred from homology"/>
<feature type="transmembrane region" description="Helical" evidence="7">
    <location>
        <begin position="218"/>
        <end position="241"/>
    </location>
</feature>
<reference evidence="9 10" key="1">
    <citation type="submission" date="2017-04" db="EMBL/GenBank/DDBJ databases">
        <authorList>
            <person name="Afonso C.L."/>
            <person name="Miller P.J."/>
            <person name="Scott M.A."/>
            <person name="Spackman E."/>
            <person name="Goraichik I."/>
            <person name="Dimitrov K.M."/>
            <person name="Suarez D.L."/>
            <person name="Swayne D.E."/>
        </authorList>
    </citation>
    <scope>NUCLEOTIDE SEQUENCE [LARGE SCALE GENOMIC DNA]</scope>
    <source>
        <strain evidence="9 10">USBA 355</strain>
    </source>
</reference>
<feature type="domain" description="ABC transmembrane type-1" evidence="8">
    <location>
        <begin position="61"/>
        <end position="241"/>
    </location>
</feature>
<evidence type="ECO:0000256" key="7">
    <source>
        <dbReference type="RuleBase" id="RU363032"/>
    </source>
</evidence>
<dbReference type="CDD" id="cd06261">
    <property type="entry name" value="TM_PBP2"/>
    <property type="match status" value="1"/>
</dbReference>
<comment type="similarity">
    <text evidence="7">Belongs to the binding-protein-dependent transport system permease family.</text>
</comment>
<dbReference type="Pfam" id="PF00528">
    <property type="entry name" value="BPD_transp_1"/>
    <property type="match status" value="1"/>
</dbReference>
<dbReference type="RefSeq" id="WP_085120662.1">
    <property type="nucleotide sequence ID" value="NZ_FWZX01000001.1"/>
</dbReference>
<evidence type="ECO:0000256" key="6">
    <source>
        <dbReference type="ARBA" id="ARBA00023136"/>
    </source>
</evidence>
<dbReference type="SUPFAM" id="SSF161098">
    <property type="entry name" value="MetI-like"/>
    <property type="match status" value="1"/>
</dbReference>
<organism evidence="9 10">
    <name type="scientific">Tistlia consotensis USBA 355</name>
    <dbReference type="NCBI Taxonomy" id="560819"/>
    <lineage>
        <taxon>Bacteria</taxon>
        <taxon>Pseudomonadati</taxon>
        <taxon>Pseudomonadota</taxon>
        <taxon>Alphaproteobacteria</taxon>
        <taxon>Rhodospirillales</taxon>
        <taxon>Rhodovibrionaceae</taxon>
        <taxon>Tistlia</taxon>
    </lineage>
</organism>
<dbReference type="PANTHER" id="PTHR30151">
    <property type="entry name" value="ALKANE SULFONATE ABC TRANSPORTER-RELATED, MEMBRANE SUBUNIT"/>
    <property type="match status" value="1"/>
</dbReference>
<evidence type="ECO:0000313" key="9">
    <source>
        <dbReference type="EMBL" id="SME90385.1"/>
    </source>
</evidence>
<dbReference type="Gene3D" id="1.10.3720.10">
    <property type="entry name" value="MetI-like"/>
    <property type="match status" value="1"/>
</dbReference>
<dbReference type="PROSITE" id="PS50928">
    <property type="entry name" value="ABC_TM1"/>
    <property type="match status" value="1"/>
</dbReference>
<accession>A0A1Y6B6D8</accession>